<comment type="caution">
    <text evidence="1">The sequence shown here is derived from an EMBL/GenBank/DDBJ whole genome shotgun (WGS) entry which is preliminary data.</text>
</comment>
<organism evidence="1 2">
    <name type="scientific">Sphingomonas endophytica</name>
    <dbReference type="NCBI Taxonomy" id="869719"/>
    <lineage>
        <taxon>Bacteria</taxon>
        <taxon>Pseudomonadati</taxon>
        <taxon>Pseudomonadota</taxon>
        <taxon>Alphaproteobacteria</taxon>
        <taxon>Sphingomonadales</taxon>
        <taxon>Sphingomonadaceae</taxon>
        <taxon>Sphingomonas</taxon>
    </lineage>
</organism>
<sequence length="48" mass="5105">MGRTLLPSVRPGALAGVDGAEELLQDHPDTRTADRDRFLAKIDEDAGG</sequence>
<accession>A0ABR6N494</accession>
<name>A0ABR6N494_9SPHN</name>
<dbReference type="Proteomes" id="UP000560131">
    <property type="component" value="Unassembled WGS sequence"/>
</dbReference>
<gene>
    <name evidence="1" type="ORF">FHS97_001529</name>
</gene>
<protein>
    <submittedName>
        <fullName evidence="1">Uncharacterized protein</fullName>
    </submittedName>
</protein>
<evidence type="ECO:0000313" key="1">
    <source>
        <dbReference type="EMBL" id="MBB5725603.1"/>
    </source>
</evidence>
<proteinExistence type="predicted"/>
<keyword evidence="2" id="KW-1185">Reference proteome</keyword>
<dbReference type="EMBL" id="JACIJN010000004">
    <property type="protein sequence ID" value="MBB5725603.1"/>
    <property type="molecule type" value="Genomic_DNA"/>
</dbReference>
<evidence type="ECO:0000313" key="2">
    <source>
        <dbReference type="Proteomes" id="UP000560131"/>
    </source>
</evidence>
<reference evidence="1 2" key="1">
    <citation type="submission" date="2020-08" db="EMBL/GenBank/DDBJ databases">
        <title>Genomic Encyclopedia of Type Strains, Phase IV (KMG-IV): sequencing the most valuable type-strain genomes for metagenomic binning, comparative biology and taxonomic classification.</title>
        <authorList>
            <person name="Goeker M."/>
        </authorList>
    </citation>
    <scope>NUCLEOTIDE SEQUENCE [LARGE SCALE GENOMIC DNA]</scope>
    <source>
        <strain evidence="1 2">DSM 101535</strain>
    </source>
</reference>
<dbReference type="RefSeq" id="WP_184035336.1">
    <property type="nucleotide sequence ID" value="NZ_BAABAR010000004.1"/>
</dbReference>